<evidence type="ECO:0000256" key="3">
    <source>
        <dbReference type="ARBA" id="ARBA00022723"/>
    </source>
</evidence>
<evidence type="ECO:0000256" key="1">
    <source>
        <dbReference type="ARBA" id="ARBA00001924"/>
    </source>
</evidence>
<evidence type="ECO:0000313" key="8">
    <source>
        <dbReference type="EMBL" id="TPG60963.1"/>
    </source>
</evidence>
<dbReference type="InterPro" id="IPR036374">
    <property type="entry name" value="OxRdtase_Mopterin-bd_sf"/>
</dbReference>
<dbReference type="GO" id="GO:0043546">
    <property type="term" value="F:molybdopterin cofactor binding"/>
    <property type="evidence" value="ECO:0007669"/>
    <property type="project" value="TreeGrafter"/>
</dbReference>
<dbReference type="PRINTS" id="PR00407">
    <property type="entry name" value="EUMOPTERIN"/>
</dbReference>
<feature type="domain" description="Oxidoreductase molybdopterin-binding" evidence="6">
    <location>
        <begin position="87"/>
        <end position="264"/>
    </location>
</feature>
<dbReference type="Pfam" id="PF03404">
    <property type="entry name" value="Mo-co_dimer"/>
    <property type="match status" value="1"/>
</dbReference>
<dbReference type="GO" id="GO:0020037">
    <property type="term" value="F:heme binding"/>
    <property type="evidence" value="ECO:0007669"/>
    <property type="project" value="TreeGrafter"/>
</dbReference>
<dbReference type="PANTHER" id="PTHR19372">
    <property type="entry name" value="SULFITE REDUCTASE"/>
    <property type="match status" value="1"/>
</dbReference>
<keyword evidence="2" id="KW-0500">Molybdenum</keyword>
<dbReference type="Gene3D" id="3.90.420.10">
    <property type="entry name" value="Oxidoreductase, molybdopterin-binding domain"/>
    <property type="match status" value="1"/>
</dbReference>
<evidence type="ECO:0000313" key="9">
    <source>
        <dbReference type="Proteomes" id="UP000317646"/>
    </source>
</evidence>
<dbReference type="RefSeq" id="WP_140469338.1">
    <property type="nucleotide sequence ID" value="NZ_RCYZ01000011.1"/>
</dbReference>
<dbReference type="PROSITE" id="PS51318">
    <property type="entry name" value="TAT"/>
    <property type="match status" value="1"/>
</dbReference>
<dbReference type="GO" id="GO:0030151">
    <property type="term" value="F:molybdenum ion binding"/>
    <property type="evidence" value="ECO:0007669"/>
    <property type="project" value="InterPro"/>
</dbReference>
<comment type="caution">
    <text evidence="8">The sequence shown here is derived from an EMBL/GenBank/DDBJ whole genome shotgun (WGS) entry which is preliminary data.</text>
</comment>
<sequence>MEETTHAPGQGLSRRAVLSGLVPALAVAGTSAAWASATPVASPPAALGRGTFPGLITREKEPMNLELPFPTLEDRLVPNNRFYVRSHFHIPTIEAASWQLSIEGEVRNALKISYDELRKMPSKTVTATLECAGNGRARLAPKVKGLLWEQGGVGNATWTGVPLSALLERAGVKPGAVEIIFEGTDQGEVTEEPKSPGAIHFARSLPLAKARQPEVLVAYLMNGQPLPPEHGFPVRLVVPGWYGMASVKWLSKIMVSAVPYDGYWQTLEYAYWKRERGLPTLTPVTEMLVKAEIARPALHEEVPAGQPYRVYGAAWTGESEVTRVEVSTDNGGSWQPARLLEAAVPFAWRFWEFSWTPPTAPGRYTLQARATDRAGHTQPTAHDPDRRTYMVNKIGAVEVVVP</sequence>
<feature type="signal peptide" evidence="5">
    <location>
        <begin position="1"/>
        <end position="35"/>
    </location>
</feature>
<dbReference type="EMBL" id="RCYZ01000011">
    <property type="protein sequence ID" value="TPG60963.1"/>
    <property type="molecule type" value="Genomic_DNA"/>
</dbReference>
<dbReference type="Pfam" id="PF00174">
    <property type="entry name" value="Oxidored_molyb"/>
    <property type="match status" value="1"/>
</dbReference>
<organism evidence="8 9">
    <name type="scientific">Hymenobacter nivis</name>
    <dbReference type="NCBI Taxonomy" id="1850093"/>
    <lineage>
        <taxon>Bacteria</taxon>
        <taxon>Pseudomonadati</taxon>
        <taxon>Bacteroidota</taxon>
        <taxon>Cytophagia</taxon>
        <taxon>Cytophagales</taxon>
        <taxon>Hymenobacteraceae</taxon>
        <taxon>Hymenobacter</taxon>
    </lineage>
</organism>
<dbReference type="SUPFAM" id="SSF81296">
    <property type="entry name" value="E set domains"/>
    <property type="match status" value="1"/>
</dbReference>
<evidence type="ECO:0000259" key="6">
    <source>
        <dbReference type="Pfam" id="PF00174"/>
    </source>
</evidence>
<reference evidence="8 9" key="1">
    <citation type="journal article" date="2019" name="Environ. Microbiol.">
        <title>Species interactions and distinct microbial communities in high Arctic permafrost affected cryosols are associated with the CH4 and CO2 gas fluxes.</title>
        <authorList>
            <person name="Altshuler I."/>
            <person name="Hamel J."/>
            <person name="Turney S."/>
            <person name="Magnuson E."/>
            <person name="Levesque R."/>
            <person name="Greer C."/>
            <person name="Whyte L.G."/>
        </authorList>
    </citation>
    <scope>NUCLEOTIDE SEQUENCE [LARGE SCALE GENOMIC DNA]</scope>
    <source>
        <strain evidence="8 9">S9.2P</strain>
    </source>
</reference>
<gene>
    <name evidence="8" type="ORF">EAH73_20600</name>
</gene>
<evidence type="ECO:0000259" key="7">
    <source>
        <dbReference type="Pfam" id="PF03404"/>
    </source>
</evidence>
<feature type="chain" id="PRO_5021266593" evidence="5">
    <location>
        <begin position="36"/>
        <end position="402"/>
    </location>
</feature>
<dbReference type="OrthoDB" id="9778777at2"/>
<keyword evidence="3" id="KW-0479">Metal-binding</keyword>
<dbReference type="Proteomes" id="UP000317646">
    <property type="component" value="Unassembled WGS sequence"/>
</dbReference>
<evidence type="ECO:0000256" key="2">
    <source>
        <dbReference type="ARBA" id="ARBA00022505"/>
    </source>
</evidence>
<dbReference type="Gene3D" id="2.60.40.650">
    <property type="match status" value="1"/>
</dbReference>
<dbReference type="InterPro" id="IPR000572">
    <property type="entry name" value="OxRdtase_Mopterin-bd_dom"/>
</dbReference>
<name>A0A502GJJ7_9BACT</name>
<dbReference type="InterPro" id="IPR014756">
    <property type="entry name" value="Ig_E-set"/>
</dbReference>
<dbReference type="GO" id="GO:0006790">
    <property type="term" value="P:sulfur compound metabolic process"/>
    <property type="evidence" value="ECO:0007669"/>
    <property type="project" value="TreeGrafter"/>
</dbReference>
<feature type="domain" description="Moybdenum cofactor oxidoreductase dimerisation" evidence="7">
    <location>
        <begin position="284"/>
        <end position="382"/>
    </location>
</feature>
<dbReference type="GO" id="GO:0008482">
    <property type="term" value="F:sulfite oxidase activity"/>
    <property type="evidence" value="ECO:0007669"/>
    <property type="project" value="TreeGrafter"/>
</dbReference>
<comment type="cofactor">
    <cofactor evidence="1">
        <name>Mo-molybdopterin</name>
        <dbReference type="ChEBI" id="CHEBI:71302"/>
    </cofactor>
</comment>
<dbReference type="InterPro" id="IPR008335">
    <property type="entry name" value="Mopterin_OxRdtase_euk"/>
</dbReference>
<dbReference type="CDD" id="cd02110">
    <property type="entry name" value="SO_family_Moco_dimer"/>
    <property type="match status" value="1"/>
</dbReference>
<keyword evidence="5" id="KW-0732">Signal</keyword>
<dbReference type="SUPFAM" id="SSF56524">
    <property type="entry name" value="Oxidoreductase molybdopterin-binding domain"/>
    <property type="match status" value="1"/>
</dbReference>
<accession>A0A502GJJ7</accession>
<dbReference type="InterPro" id="IPR005066">
    <property type="entry name" value="MoCF_OxRdtse_dimer"/>
</dbReference>
<keyword evidence="9" id="KW-1185">Reference proteome</keyword>
<keyword evidence="4" id="KW-0560">Oxidoreductase</keyword>
<protein>
    <submittedName>
        <fullName evidence="8">Sulfite oxidase</fullName>
    </submittedName>
</protein>
<dbReference type="PANTHER" id="PTHR19372:SF7">
    <property type="entry name" value="SULFITE OXIDASE, MITOCHONDRIAL"/>
    <property type="match status" value="1"/>
</dbReference>
<evidence type="ECO:0000256" key="5">
    <source>
        <dbReference type="SAM" id="SignalP"/>
    </source>
</evidence>
<evidence type="ECO:0000256" key="4">
    <source>
        <dbReference type="ARBA" id="ARBA00023002"/>
    </source>
</evidence>
<proteinExistence type="predicted"/>
<dbReference type="AlphaFoldDB" id="A0A502GJJ7"/>
<dbReference type="InterPro" id="IPR006311">
    <property type="entry name" value="TAT_signal"/>
</dbReference>